<evidence type="ECO:0000259" key="7">
    <source>
        <dbReference type="Pfam" id="PF00441"/>
    </source>
</evidence>
<dbReference type="SUPFAM" id="SSF47203">
    <property type="entry name" value="Acyl-CoA dehydrogenase C-terminal domain-like"/>
    <property type="match status" value="1"/>
</dbReference>
<evidence type="ECO:0000256" key="3">
    <source>
        <dbReference type="ARBA" id="ARBA00022630"/>
    </source>
</evidence>
<keyword evidence="11" id="KW-1185">Reference proteome</keyword>
<dbReference type="SUPFAM" id="SSF56645">
    <property type="entry name" value="Acyl-CoA dehydrogenase NM domain-like"/>
    <property type="match status" value="1"/>
</dbReference>
<dbReference type="InterPro" id="IPR013786">
    <property type="entry name" value="AcylCoA_DH/ox_N"/>
</dbReference>
<dbReference type="Proteomes" id="UP000240429">
    <property type="component" value="Unassembled WGS sequence"/>
</dbReference>
<dbReference type="AlphaFoldDB" id="A0A2P8Q4C9"/>
<evidence type="ECO:0000313" key="11">
    <source>
        <dbReference type="Proteomes" id="UP000240429"/>
    </source>
</evidence>
<evidence type="ECO:0008006" key="12">
    <source>
        <dbReference type="Google" id="ProtNLM"/>
    </source>
</evidence>
<evidence type="ECO:0000256" key="6">
    <source>
        <dbReference type="SAM" id="MobiDB-lite"/>
    </source>
</evidence>
<accession>A0A2P8Q4C9</accession>
<evidence type="ECO:0000256" key="5">
    <source>
        <dbReference type="RuleBase" id="RU362125"/>
    </source>
</evidence>
<dbReference type="Gene3D" id="2.40.110.10">
    <property type="entry name" value="Butyryl-CoA Dehydrogenase, subunit A, domain 2"/>
    <property type="match status" value="1"/>
</dbReference>
<keyword evidence="5" id="KW-0560">Oxidoreductase</keyword>
<feature type="domain" description="Acyl-CoA oxidase/dehydrogenase middle" evidence="8">
    <location>
        <begin position="122"/>
        <end position="213"/>
    </location>
</feature>
<comment type="caution">
    <text evidence="10">The sequence shown here is derived from an EMBL/GenBank/DDBJ whole genome shotgun (WGS) entry which is preliminary data.</text>
</comment>
<evidence type="ECO:0000259" key="9">
    <source>
        <dbReference type="Pfam" id="PF02771"/>
    </source>
</evidence>
<dbReference type="PANTHER" id="PTHR43884">
    <property type="entry name" value="ACYL-COA DEHYDROGENASE"/>
    <property type="match status" value="1"/>
</dbReference>
<dbReference type="Pfam" id="PF02770">
    <property type="entry name" value="Acyl-CoA_dh_M"/>
    <property type="match status" value="1"/>
</dbReference>
<gene>
    <name evidence="10" type="ORF">C6Y14_22885</name>
</gene>
<dbReference type="OrthoDB" id="2986495at2"/>
<dbReference type="InterPro" id="IPR036250">
    <property type="entry name" value="AcylCo_DH-like_C"/>
</dbReference>
<evidence type="ECO:0000256" key="2">
    <source>
        <dbReference type="ARBA" id="ARBA00009347"/>
    </source>
</evidence>
<keyword evidence="3 5" id="KW-0285">Flavoprotein</keyword>
<evidence type="ECO:0000256" key="1">
    <source>
        <dbReference type="ARBA" id="ARBA00001974"/>
    </source>
</evidence>
<comment type="similarity">
    <text evidence="2 5">Belongs to the acyl-CoA dehydrogenase family.</text>
</comment>
<protein>
    <recommendedName>
        <fullName evidence="12">Acyl-CoA dehydrogenase</fullName>
    </recommendedName>
</protein>
<dbReference type="GO" id="GO:0008470">
    <property type="term" value="F:3-methylbutanoyl-CoA dehydrogenase activity"/>
    <property type="evidence" value="ECO:0007669"/>
    <property type="project" value="TreeGrafter"/>
</dbReference>
<dbReference type="Pfam" id="PF00441">
    <property type="entry name" value="Acyl-CoA_dh_1"/>
    <property type="match status" value="1"/>
</dbReference>
<dbReference type="PANTHER" id="PTHR43884:SF12">
    <property type="entry name" value="ISOVALERYL-COA DEHYDROGENASE, MITOCHONDRIAL-RELATED"/>
    <property type="match status" value="1"/>
</dbReference>
<dbReference type="InterPro" id="IPR046373">
    <property type="entry name" value="Acyl-CoA_Oxase/DH_mid-dom_sf"/>
</dbReference>
<dbReference type="InterPro" id="IPR006091">
    <property type="entry name" value="Acyl-CoA_Oxase/DH_mid-dom"/>
</dbReference>
<evidence type="ECO:0000259" key="8">
    <source>
        <dbReference type="Pfam" id="PF02770"/>
    </source>
</evidence>
<comment type="cofactor">
    <cofactor evidence="1 5">
        <name>FAD</name>
        <dbReference type="ChEBI" id="CHEBI:57692"/>
    </cofactor>
</comment>
<reference evidence="10 11" key="1">
    <citation type="submission" date="2018-03" db="EMBL/GenBank/DDBJ databases">
        <title>Streptomyces dioscori sp. nov., a novel endophytic actinobacterium isolated from bulbil of Dioscorea bulbifera L.</title>
        <authorList>
            <person name="Zhikuan W."/>
        </authorList>
    </citation>
    <scope>NUCLEOTIDE SEQUENCE [LARGE SCALE GENOMIC DNA]</scope>
    <source>
        <strain evidence="10 11">A217</strain>
    </source>
</reference>
<dbReference type="Gene3D" id="1.10.540.10">
    <property type="entry name" value="Acyl-CoA dehydrogenase/oxidase, N-terminal domain"/>
    <property type="match status" value="1"/>
</dbReference>
<dbReference type="EMBL" id="PYBJ01000016">
    <property type="protein sequence ID" value="PSM41107.1"/>
    <property type="molecule type" value="Genomic_DNA"/>
</dbReference>
<feature type="region of interest" description="Disordered" evidence="6">
    <location>
        <begin position="392"/>
        <end position="440"/>
    </location>
</feature>
<feature type="domain" description="Acyl-CoA dehydrogenase/oxidase N-terminal" evidence="9">
    <location>
        <begin position="17"/>
        <end position="90"/>
    </location>
</feature>
<dbReference type="Pfam" id="PF02771">
    <property type="entry name" value="Acyl-CoA_dh_N"/>
    <property type="match status" value="1"/>
</dbReference>
<feature type="compositionally biased region" description="Basic and acidic residues" evidence="6">
    <location>
        <begin position="403"/>
        <end position="419"/>
    </location>
</feature>
<evidence type="ECO:0000313" key="10">
    <source>
        <dbReference type="EMBL" id="PSM41107.1"/>
    </source>
</evidence>
<dbReference type="Gene3D" id="1.20.140.10">
    <property type="entry name" value="Butyryl-CoA Dehydrogenase, subunit A, domain 3"/>
    <property type="match status" value="1"/>
</dbReference>
<proteinExistence type="inferred from homology"/>
<name>A0A2P8Q4C9_9ACTN</name>
<dbReference type="InterPro" id="IPR009075">
    <property type="entry name" value="AcylCo_DH/oxidase_C"/>
</dbReference>
<sequence>MQALWPDTERLLPTSVTDRLAGLAAENDRTGRLSDRSVVALREAGWFGLPVPSEFEGGGGSIEECCALQRRIGAADPALAIAVNMHLFSVGVLVEHWRRERDESWMLLEAIAGQQRIVGNAFAEPGLAGALTRSHCTARRNGKGWTVNGVKVPCSLAERSDLLCLQVRDEAGGPESLLVALVATDSPGITVERTWDTLGMRASESDTVRLRDCAIPDELVFHRTRPGSHGDEVFAAGLGWFCVSTTACYLGLISAAVDQARTALEGSRVTHLGASRSELPSFQSALGAVLVDVLPLEAACAGLARQLDARTADPRSLTPALLALKCRAAELATRAVEATSELVGVASYAATGTASRLLRDAHAARFHPPTRFATRQLLGRWALDLPFTFELNERPGSAPDGHPGYEPDGRRGAGPDERCSAVPDAPPGLGRKQRSVGGAP</sequence>
<dbReference type="GO" id="GO:0006552">
    <property type="term" value="P:L-leucine catabolic process"/>
    <property type="evidence" value="ECO:0007669"/>
    <property type="project" value="TreeGrafter"/>
</dbReference>
<dbReference type="PIRSF" id="PIRSF016578">
    <property type="entry name" value="HsaA"/>
    <property type="match status" value="1"/>
</dbReference>
<evidence type="ECO:0000256" key="4">
    <source>
        <dbReference type="ARBA" id="ARBA00022827"/>
    </source>
</evidence>
<dbReference type="InterPro" id="IPR009100">
    <property type="entry name" value="AcylCoA_DH/oxidase_NM_dom_sf"/>
</dbReference>
<dbReference type="GO" id="GO:0050660">
    <property type="term" value="F:flavin adenine dinucleotide binding"/>
    <property type="evidence" value="ECO:0007669"/>
    <property type="project" value="InterPro"/>
</dbReference>
<keyword evidence="4 5" id="KW-0274">FAD</keyword>
<dbReference type="InterPro" id="IPR037069">
    <property type="entry name" value="AcylCoA_DH/ox_N_sf"/>
</dbReference>
<feature type="domain" description="Acyl-CoA dehydrogenase/oxidase C-terminal" evidence="7">
    <location>
        <begin position="232"/>
        <end position="366"/>
    </location>
</feature>
<organism evidence="10 11">
    <name type="scientific">Streptomyces dioscori</name>
    <dbReference type="NCBI Taxonomy" id="2109333"/>
    <lineage>
        <taxon>Bacteria</taxon>
        <taxon>Bacillati</taxon>
        <taxon>Actinomycetota</taxon>
        <taxon>Actinomycetes</taxon>
        <taxon>Kitasatosporales</taxon>
        <taxon>Streptomycetaceae</taxon>
        <taxon>Streptomyces</taxon>
        <taxon>Streptomyces aurantiacus group</taxon>
    </lineage>
</organism>